<evidence type="ECO:0000256" key="10">
    <source>
        <dbReference type="ARBA" id="ARBA00022962"/>
    </source>
</evidence>
<dbReference type="GO" id="GO:0006164">
    <property type="term" value="P:purine nucleotide biosynthetic process"/>
    <property type="evidence" value="ECO:0007669"/>
    <property type="project" value="UniProtKB-KW"/>
</dbReference>
<dbReference type="PANTHER" id="PTHR10099:SF1">
    <property type="entry name" value="PHOSPHORIBOSYLFORMYLGLYCINAMIDINE SYNTHASE"/>
    <property type="match status" value="1"/>
</dbReference>
<dbReference type="Proteomes" id="UP000780801">
    <property type="component" value="Unassembled WGS sequence"/>
</dbReference>
<keyword evidence="7" id="KW-0658">Purine biosynthesis</keyword>
<evidence type="ECO:0000259" key="15">
    <source>
        <dbReference type="Pfam" id="PF02769"/>
    </source>
</evidence>
<organism evidence="16 17">
    <name type="scientific">Lunasporangiospora selenospora</name>
    <dbReference type="NCBI Taxonomy" id="979761"/>
    <lineage>
        <taxon>Eukaryota</taxon>
        <taxon>Fungi</taxon>
        <taxon>Fungi incertae sedis</taxon>
        <taxon>Mucoromycota</taxon>
        <taxon>Mortierellomycotina</taxon>
        <taxon>Mortierellomycetes</taxon>
        <taxon>Mortierellales</taxon>
        <taxon>Mortierellaceae</taxon>
        <taxon>Lunasporangiospora</taxon>
    </lineage>
</organism>
<dbReference type="SUPFAM" id="SSF52317">
    <property type="entry name" value="Class I glutamine amidotransferase-like"/>
    <property type="match status" value="1"/>
</dbReference>
<dbReference type="AlphaFoldDB" id="A0A9P6KAM7"/>
<comment type="caution">
    <text evidence="16">The sequence shown here is derived from an EMBL/GenBank/DDBJ whole genome shotgun (WGS) entry which is preliminary data.</text>
</comment>
<dbReference type="Gene3D" id="3.40.50.880">
    <property type="match status" value="1"/>
</dbReference>
<evidence type="ECO:0000313" key="17">
    <source>
        <dbReference type="Proteomes" id="UP000780801"/>
    </source>
</evidence>
<accession>A0A9P6KAM7</accession>
<dbReference type="GO" id="GO:0005737">
    <property type="term" value="C:cytoplasm"/>
    <property type="evidence" value="ECO:0007669"/>
    <property type="project" value="TreeGrafter"/>
</dbReference>
<keyword evidence="8" id="KW-0067">ATP-binding</keyword>
<dbReference type="GO" id="GO:0005524">
    <property type="term" value="F:ATP binding"/>
    <property type="evidence" value="ECO:0007669"/>
    <property type="project" value="UniProtKB-KW"/>
</dbReference>
<evidence type="ECO:0000256" key="5">
    <source>
        <dbReference type="ARBA" id="ARBA00022723"/>
    </source>
</evidence>
<feature type="domain" description="PurM-like C-terminal" evidence="15">
    <location>
        <begin position="43"/>
        <end position="178"/>
    </location>
</feature>
<dbReference type="EC" id="6.3.5.3" evidence="3"/>
<evidence type="ECO:0000256" key="1">
    <source>
        <dbReference type="ARBA" id="ARBA00004920"/>
    </source>
</evidence>
<dbReference type="PANTHER" id="PTHR10099">
    <property type="entry name" value="PHOSPHORIBOSYLFORMYLGLYCINAMIDINE SYNTHASE"/>
    <property type="match status" value="1"/>
</dbReference>
<dbReference type="InterPro" id="IPR010918">
    <property type="entry name" value="PurM-like_C_dom"/>
</dbReference>
<keyword evidence="6" id="KW-0547">Nucleotide-binding</keyword>
<sequence>VISPMSLNITGFGPVANVHKTLTPELSTDVENTMLVLIDLAAGKERLGGSALAQVYKQIGDEVPDVESAEVLKSFFKAIQAVREQEDLVLAYHDRSDGGLFATVAEMCFAGHVGAKVDLSPITKDAVAGLFNEELGAVIQVQESRLDELKKVFAKAGFPIESLFVIGTVNAKGNDSIVISHQGVALLTFDPAEEILSKAETRLAKSVRPKVAILREQGVNGQIEMAYAFHEAGFTAVDVHMSDILSGKVTLKDFKGIAACGGFSYGDVLGAGAGWAKSILLHEHARNEFYDFLKVRQDTFALGVCNGCQFLSQMRELIPGTEHWPYFKRNQSEQFEARFSMVEVEDNSTLGEGPGLATVPSIFFDDMRGSKFPIAVAHGEGRAEFVNASDLEAMKQRGLIAASYVDNYGKKTEQYPFNPNGSPLGITAVQTPNGRVLAMMPHPERVVEREANSWYPRQAGAQWGQHGPWLRMFVNARKWVSQQQ</sequence>
<dbReference type="GO" id="GO:0004642">
    <property type="term" value="F:phosphoribosylformylglycinamidine synthase activity"/>
    <property type="evidence" value="ECO:0007669"/>
    <property type="project" value="UniProtKB-EC"/>
</dbReference>
<dbReference type="PROSITE" id="PS51273">
    <property type="entry name" value="GATASE_TYPE_1"/>
    <property type="match status" value="1"/>
</dbReference>
<dbReference type="Pfam" id="PF02769">
    <property type="entry name" value="AIRS_C"/>
    <property type="match status" value="1"/>
</dbReference>
<evidence type="ECO:0000256" key="3">
    <source>
        <dbReference type="ARBA" id="ARBA00012747"/>
    </source>
</evidence>
<keyword evidence="17" id="KW-1185">Reference proteome</keyword>
<comment type="similarity">
    <text evidence="2">In the N-terminal section; belongs to the FGAMS family.</text>
</comment>
<feature type="non-terminal residue" evidence="16">
    <location>
        <position position="484"/>
    </location>
</feature>
<name>A0A9P6KAM7_9FUNG</name>
<dbReference type="InterPro" id="IPR036676">
    <property type="entry name" value="PurM-like_C_sf"/>
</dbReference>
<protein>
    <recommendedName>
        <fullName evidence="14">Phosphoribosylformylglycinamidine synthase</fullName>
        <ecNumber evidence="3">6.3.5.3</ecNumber>
    </recommendedName>
    <alternativeName>
        <fullName evidence="12">Formylglycinamide ribonucleotide amidotransferase</fullName>
    </alternativeName>
    <alternativeName>
        <fullName evidence="11">Formylglycinamide ribotide amidotransferase</fullName>
    </alternativeName>
</protein>
<dbReference type="CDD" id="cd01740">
    <property type="entry name" value="GATase1_FGAR_AT"/>
    <property type="match status" value="1"/>
</dbReference>
<comment type="pathway">
    <text evidence="1">Purine metabolism; IMP biosynthesis via de novo pathway; 5-amino-1-(5-phospho-D-ribosyl)imidazole from N(2)-formyl-N(1)-(5-phospho-D-ribosyl)glycinamide: step 1/2.</text>
</comment>
<reference evidence="16" key="1">
    <citation type="journal article" date="2020" name="Fungal Divers.">
        <title>Resolving the Mortierellaceae phylogeny through synthesis of multi-gene phylogenetics and phylogenomics.</title>
        <authorList>
            <person name="Vandepol N."/>
            <person name="Liber J."/>
            <person name="Desiro A."/>
            <person name="Na H."/>
            <person name="Kennedy M."/>
            <person name="Barry K."/>
            <person name="Grigoriev I.V."/>
            <person name="Miller A.N."/>
            <person name="O'Donnell K."/>
            <person name="Stajich J.E."/>
            <person name="Bonito G."/>
        </authorList>
    </citation>
    <scope>NUCLEOTIDE SEQUENCE</scope>
    <source>
        <strain evidence="16">KOD1015</strain>
    </source>
</reference>
<dbReference type="FunFam" id="3.40.50.880:FF:000008">
    <property type="entry name" value="Phosphoribosylformylglycinamidine synthase"/>
    <property type="match status" value="1"/>
</dbReference>
<evidence type="ECO:0000256" key="9">
    <source>
        <dbReference type="ARBA" id="ARBA00022842"/>
    </source>
</evidence>
<keyword evidence="4" id="KW-0436">Ligase</keyword>
<dbReference type="EMBL" id="JAABOA010004541">
    <property type="protein sequence ID" value="KAF9577662.1"/>
    <property type="molecule type" value="Genomic_DNA"/>
</dbReference>
<evidence type="ECO:0000256" key="7">
    <source>
        <dbReference type="ARBA" id="ARBA00022755"/>
    </source>
</evidence>
<evidence type="ECO:0000256" key="12">
    <source>
        <dbReference type="ARBA" id="ARBA00032632"/>
    </source>
</evidence>
<dbReference type="SUPFAM" id="SSF56042">
    <property type="entry name" value="PurM C-terminal domain-like"/>
    <property type="match status" value="1"/>
</dbReference>
<dbReference type="InterPro" id="IPR029062">
    <property type="entry name" value="Class_I_gatase-like"/>
</dbReference>
<evidence type="ECO:0000256" key="4">
    <source>
        <dbReference type="ARBA" id="ARBA00022598"/>
    </source>
</evidence>
<keyword evidence="10" id="KW-0315">Glutamine amidotransferase</keyword>
<keyword evidence="9" id="KW-0460">Magnesium</keyword>
<evidence type="ECO:0000256" key="14">
    <source>
        <dbReference type="ARBA" id="ARBA00071729"/>
    </source>
</evidence>
<comment type="catalytic activity">
    <reaction evidence="13">
        <text>N(2)-formyl-N(1)-(5-phospho-beta-D-ribosyl)glycinamide + L-glutamine + ATP + H2O = 2-formamido-N(1)-(5-O-phospho-beta-D-ribosyl)acetamidine + L-glutamate + ADP + phosphate + H(+)</text>
        <dbReference type="Rhea" id="RHEA:17129"/>
        <dbReference type="ChEBI" id="CHEBI:15377"/>
        <dbReference type="ChEBI" id="CHEBI:15378"/>
        <dbReference type="ChEBI" id="CHEBI:29985"/>
        <dbReference type="ChEBI" id="CHEBI:30616"/>
        <dbReference type="ChEBI" id="CHEBI:43474"/>
        <dbReference type="ChEBI" id="CHEBI:58359"/>
        <dbReference type="ChEBI" id="CHEBI:147286"/>
        <dbReference type="ChEBI" id="CHEBI:147287"/>
        <dbReference type="ChEBI" id="CHEBI:456216"/>
        <dbReference type="EC" id="6.3.5.3"/>
    </reaction>
</comment>
<evidence type="ECO:0000256" key="13">
    <source>
        <dbReference type="ARBA" id="ARBA00052585"/>
    </source>
</evidence>
<keyword evidence="5" id="KW-0479">Metal-binding</keyword>
<dbReference type="FunFam" id="3.90.650.10:FF:000005">
    <property type="entry name" value="Phosphoribosylformylglycinamidine synthase"/>
    <property type="match status" value="1"/>
</dbReference>
<dbReference type="SMART" id="SM01211">
    <property type="entry name" value="GATase_5"/>
    <property type="match status" value="1"/>
</dbReference>
<evidence type="ECO:0000256" key="11">
    <source>
        <dbReference type="ARBA" id="ARBA00029823"/>
    </source>
</evidence>
<evidence type="ECO:0000256" key="6">
    <source>
        <dbReference type="ARBA" id="ARBA00022741"/>
    </source>
</evidence>
<evidence type="ECO:0000256" key="2">
    <source>
        <dbReference type="ARBA" id="ARBA00008608"/>
    </source>
</evidence>
<dbReference type="Pfam" id="PF13507">
    <property type="entry name" value="GATase_5"/>
    <property type="match status" value="1"/>
</dbReference>
<gene>
    <name evidence="16" type="ORF">BGW38_006995</name>
</gene>
<evidence type="ECO:0000256" key="8">
    <source>
        <dbReference type="ARBA" id="ARBA00022840"/>
    </source>
</evidence>
<dbReference type="OrthoDB" id="6666987at2759"/>
<dbReference type="GO" id="GO:0046872">
    <property type="term" value="F:metal ion binding"/>
    <property type="evidence" value="ECO:0007669"/>
    <property type="project" value="UniProtKB-KW"/>
</dbReference>
<evidence type="ECO:0000313" key="16">
    <source>
        <dbReference type="EMBL" id="KAF9577662.1"/>
    </source>
</evidence>
<proteinExistence type="inferred from homology"/>